<feature type="compositionally biased region" description="Low complexity" evidence="3">
    <location>
        <begin position="198"/>
        <end position="213"/>
    </location>
</feature>
<feature type="compositionally biased region" description="Low complexity" evidence="3">
    <location>
        <begin position="154"/>
        <end position="163"/>
    </location>
</feature>
<proteinExistence type="predicted"/>
<accession>A0ABP4HWS1</accession>
<keyword evidence="5" id="KW-1185">Reference proteome</keyword>
<feature type="region of interest" description="Disordered" evidence="3">
    <location>
        <begin position="490"/>
        <end position="527"/>
    </location>
</feature>
<feature type="compositionally biased region" description="Basic and acidic residues" evidence="3">
    <location>
        <begin position="169"/>
        <end position="187"/>
    </location>
</feature>
<name>A0ABP4HWS1_9ACTN</name>
<keyword evidence="1" id="KW-0159">Chromosome partition</keyword>
<evidence type="ECO:0000256" key="2">
    <source>
        <dbReference type="ARBA" id="ARBA00044777"/>
    </source>
</evidence>
<sequence>MPTNDTPAPPPRPSRRTLGRGPGAAPATTGPDRSTAPTHHRDVPPPASDAPAPQTDTAEAERAAPPSENAPATASEPGPRTASEAAPATASEPAPATATAEPASPSAAGGPLDGAQTAPEATAEPSGAPEAHEAVSEELTAPDAGPEPSPATVDPAAPDARSGAGAGRGRKDASADEPEPVHARADLDVAPSAGGHGRAAAGAGSDEAEASGGARTGDGARAGDGPAASGGDGKGEAQAEDGGNRFTVRLDNFEGPFDLLLQLISKHKLDVTEVALSKVTDEFMAHIRAMGPDWDLDQTTEFLVVAATLLDLKAARLLPAAEVEDEADLALLEARDLLFARLLQYRAYKQIADIFNDRLTAESARHPRTVGLEPHHAELLPDVVISIGPEGFAKLAVKAMQPKPKPQVYVDHIHAPLVSVREQAEVVVSRLRELGEATFAVLTEDAPDVLTVVARFLALLELYRERAILLDQPEALGSLMVRWTGEAGERPLVTDEFDQEAKPRKEPEKAPEKETATPEKEKEEVAS</sequence>
<feature type="region of interest" description="Disordered" evidence="3">
    <location>
        <begin position="1"/>
        <end position="240"/>
    </location>
</feature>
<dbReference type="EMBL" id="BAAAIH010000053">
    <property type="protein sequence ID" value="GAA1293295.1"/>
    <property type="molecule type" value="Genomic_DNA"/>
</dbReference>
<dbReference type="Gene3D" id="6.10.250.2410">
    <property type="match status" value="1"/>
</dbReference>
<feature type="compositionally biased region" description="Gly residues" evidence="3">
    <location>
        <begin position="214"/>
        <end position="232"/>
    </location>
</feature>
<feature type="compositionally biased region" description="Low complexity" evidence="3">
    <location>
        <begin position="81"/>
        <end position="108"/>
    </location>
</feature>
<protein>
    <recommendedName>
        <fullName evidence="2">Segregation and condensation protein A</fullName>
    </recommendedName>
</protein>
<comment type="caution">
    <text evidence="4">The sequence shown here is derived from an EMBL/GenBank/DDBJ whole genome shotgun (WGS) entry which is preliminary data.</text>
</comment>
<dbReference type="PANTHER" id="PTHR33969:SF2">
    <property type="entry name" value="SEGREGATION AND CONDENSATION PROTEIN A"/>
    <property type="match status" value="1"/>
</dbReference>
<dbReference type="Pfam" id="PF02616">
    <property type="entry name" value="SMC_ScpA"/>
    <property type="match status" value="1"/>
</dbReference>
<evidence type="ECO:0000256" key="1">
    <source>
        <dbReference type="ARBA" id="ARBA00022829"/>
    </source>
</evidence>
<dbReference type="PANTHER" id="PTHR33969">
    <property type="entry name" value="SEGREGATION AND CONDENSATION PROTEIN A"/>
    <property type="match status" value="1"/>
</dbReference>
<dbReference type="InterPro" id="IPR003768">
    <property type="entry name" value="ScpA"/>
</dbReference>
<evidence type="ECO:0000313" key="5">
    <source>
        <dbReference type="Proteomes" id="UP001500282"/>
    </source>
</evidence>
<dbReference type="Proteomes" id="UP001500282">
    <property type="component" value="Unassembled WGS sequence"/>
</dbReference>
<evidence type="ECO:0000313" key="4">
    <source>
        <dbReference type="EMBL" id="GAA1293295.1"/>
    </source>
</evidence>
<evidence type="ECO:0000256" key="3">
    <source>
        <dbReference type="SAM" id="MobiDB-lite"/>
    </source>
</evidence>
<gene>
    <name evidence="4" type="ORF">GCM10009579_68830</name>
</gene>
<organism evidence="4 5">
    <name type="scientific">Streptomyces javensis</name>
    <dbReference type="NCBI Taxonomy" id="114698"/>
    <lineage>
        <taxon>Bacteria</taxon>
        <taxon>Bacillati</taxon>
        <taxon>Actinomycetota</taxon>
        <taxon>Actinomycetes</taxon>
        <taxon>Kitasatosporales</taxon>
        <taxon>Streptomycetaceae</taxon>
        <taxon>Streptomyces</taxon>
        <taxon>Streptomyces violaceusniger group</taxon>
    </lineage>
</organism>
<reference evidence="5" key="1">
    <citation type="journal article" date="2019" name="Int. J. Syst. Evol. Microbiol.">
        <title>The Global Catalogue of Microorganisms (GCM) 10K type strain sequencing project: providing services to taxonomists for standard genome sequencing and annotation.</title>
        <authorList>
            <consortium name="The Broad Institute Genomics Platform"/>
            <consortium name="The Broad Institute Genome Sequencing Center for Infectious Disease"/>
            <person name="Wu L."/>
            <person name="Ma J."/>
        </authorList>
    </citation>
    <scope>NUCLEOTIDE SEQUENCE [LARGE SCALE GENOMIC DNA]</scope>
    <source>
        <strain evidence="5">JCM 11448</strain>
    </source>
</reference>